<dbReference type="InParanoid" id="A0A6J2XQG6"/>
<keyword evidence="1" id="KW-1185">Reference proteome</keyword>
<gene>
    <name evidence="2" type="primary">LOC115880537</name>
</gene>
<proteinExistence type="predicted"/>
<dbReference type="RefSeq" id="XP_030753622.1">
    <property type="nucleotide sequence ID" value="XM_030897762.1"/>
</dbReference>
<reference evidence="2" key="1">
    <citation type="submission" date="2025-08" db="UniProtKB">
        <authorList>
            <consortium name="RefSeq"/>
        </authorList>
    </citation>
    <scope>IDENTIFICATION</scope>
    <source>
        <tissue evidence="2">Gonads</tissue>
    </source>
</reference>
<dbReference type="GeneID" id="115880537"/>
<sequence>MGRICIRKATSTHSQACRGNIFLFFVLVCPASNFEGRKCREEASITRPNLNLLKDNPGSQRDFKKRDDQSQKISDCSRLRRILGKRVYCQLYRIDRSPWSWGHSMCPIAVRRHCFFRRIIIMVGLKMNLSKMRW</sequence>
<organism evidence="1 2">
    <name type="scientific">Sitophilus oryzae</name>
    <name type="common">Rice weevil</name>
    <name type="synonym">Curculio oryzae</name>
    <dbReference type="NCBI Taxonomy" id="7048"/>
    <lineage>
        <taxon>Eukaryota</taxon>
        <taxon>Metazoa</taxon>
        <taxon>Ecdysozoa</taxon>
        <taxon>Arthropoda</taxon>
        <taxon>Hexapoda</taxon>
        <taxon>Insecta</taxon>
        <taxon>Pterygota</taxon>
        <taxon>Neoptera</taxon>
        <taxon>Endopterygota</taxon>
        <taxon>Coleoptera</taxon>
        <taxon>Polyphaga</taxon>
        <taxon>Cucujiformia</taxon>
        <taxon>Curculionidae</taxon>
        <taxon>Dryophthorinae</taxon>
        <taxon>Sitophilus</taxon>
    </lineage>
</organism>
<evidence type="ECO:0000313" key="2">
    <source>
        <dbReference type="RefSeq" id="XP_030753622.1"/>
    </source>
</evidence>
<evidence type="ECO:0000313" key="1">
    <source>
        <dbReference type="Proteomes" id="UP000504635"/>
    </source>
</evidence>
<protein>
    <submittedName>
        <fullName evidence="2">Uncharacterized protein LOC115880537</fullName>
    </submittedName>
</protein>
<accession>A0A6J2XQG6</accession>
<dbReference type="KEGG" id="soy:115880537"/>
<name>A0A6J2XQG6_SITOR</name>
<dbReference type="AlphaFoldDB" id="A0A6J2XQG6"/>
<dbReference type="Proteomes" id="UP000504635">
    <property type="component" value="Unplaced"/>
</dbReference>